<organism evidence="2">
    <name type="scientific">Rhodosorus marinus</name>
    <dbReference type="NCBI Taxonomy" id="101924"/>
    <lineage>
        <taxon>Eukaryota</taxon>
        <taxon>Rhodophyta</taxon>
        <taxon>Stylonematophyceae</taxon>
        <taxon>Stylonematales</taxon>
        <taxon>Stylonemataceae</taxon>
        <taxon>Rhodosorus</taxon>
    </lineage>
</organism>
<protein>
    <recommendedName>
        <fullName evidence="3">ER membrane protein complex subunit 1</fullName>
    </recommendedName>
</protein>
<keyword evidence="1" id="KW-0732">Signal</keyword>
<evidence type="ECO:0000313" key="2">
    <source>
        <dbReference type="EMBL" id="CAE0062379.1"/>
    </source>
</evidence>
<name>A0A7S3A8N4_9RHOD</name>
<dbReference type="AlphaFoldDB" id="A0A7S3A8N4"/>
<evidence type="ECO:0008006" key="3">
    <source>
        <dbReference type="Google" id="ProtNLM"/>
    </source>
</evidence>
<accession>A0A7S3A8N4</accession>
<feature type="signal peptide" evidence="1">
    <location>
        <begin position="1"/>
        <end position="22"/>
    </location>
</feature>
<gene>
    <name evidence="2" type="ORF">RMAR00112_LOCUS30449</name>
</gene>
<dbReference type="EMBL" id="HBHW01039583">
    <property type="protein sequence ID" value="CAE0062379.1"/>
    <property type="molecule type" value="Transcribed_RNA"/>
</dbReference>
<reference evidence="2" key="1">
    <citation type="submission" date="2021-01" db="EMBL/GenBank/DDBJ databases">
        <authorList>
            <person name="Corre E."/>
            <person name="Pelletier E."/>
            <person name="Niang G."/>
            <person name="Scheremetjew M."/>
            <person name="Finn R."/>
            <person name="Kale V."/>
            <person name="Holt S."/>
            <person name="Cochrane G."/>
            <person name="Meng A."/>
            <person name="Brown T."/>
            <person name="Cohen L."/>
        </authorList>
    </citation>
    <scope>NUCLEOTIDE SEQUENCE</scope>
    <source>
        <strain evidence="2">CCMP 769</strain>
    </source>
</reference>
<dbReference type="PROSITE" id="PS51257">
    <property type="entry name" value="PROKAR_LIPOPROTEIN"/>
    <property type="match status" value="1"/>
</dbReference>
<proteinExistence type="predicted"/>
<evidence type="ECO:0000256" key="1">
    <source>
        <dbReference type="SAM" id="SignalP"/>
    </source>
</evidence>
<sequence>MAKRGLQNFLLILLACVIGRVAQWLSSLDGQVLSVVQVAHLHGDESRGGFVLLNGSEYIICEKESVVYIGPNGERRETSLVRKGHHVPSGRGTNAVDANRLEGTLWIAILTDGWRLILFKDQLTRVWEADVLGDEHDEAQINPPSESSVLIMESSVIIVGAVSLEGKETATYASFSLLDGHLQWRRSESKINSESISKEREKAESQDLIWRASDDRQIAPHAHRAQELRSLPHLWIDPWDTTLIPTKFNIELERKNTNDVIVFHWSRGVEIFYPETGAAVGELLLEPNIGHADYTLDGSIESLAVAEDEKKSCTVALGTRVSLLYKKSLCHRSEGHESTVALVYPVVSATQDPGLLPRKRAILIFDNIVYCIDPLSGRRIWKNELPVEVGSRSIFQEVRPKTAPKRMDNAFKQSQLLNILNLL</sequence>
<feature type="chain" id="PRO_5031554327" description="ER membrane protein complex subunit 1" evidence="1">
    <location>
        <begin position="23"/>
        <end position="423"/>
    </location>
</feature>